<feature type="signal peptide" evidence="3">
    <location>
        <begin position="1"/>
        <end position="16"/>
    </location>
</feature>
<feature type="domain" description="Serpin" evidence="4">
    <location>
        <begin position="33"/>
        <end position="405"/>
    </location>
</feature>
<name>A0A2C9LU03_BIOGL</name>
<proteinExistence type="inferred from homology"/>
<dbReference type="GO" id="GO:0004867">
    <property type="term" value="F:serine-type endopeptidase inhibitor activity"/>
    <property type="evidence" value="ECO:0007669"/>
    <property type="project" value="InterPro"/>
</dbReference>
<gene>
    <name evidence="5" type="primary">106069036</name>
</gene>
<evidence type="ECO:0000256" key="3">
    <source>
        <dbReference type="SAM" id="SignalP"/>
    </source>
</evidence>
<reference evidence="5" key="1">
    <citation type="submission" date="2020-05" db="UniProtKB">
        <authorList>
            <consortium name="EnsemblMetazoa"/>
        </authorList>
    </citation>
    <scope>IDENTIFICATION</scope>
    <source>
        <strain evidence="5">BB02</strain>
    </source>
</reference>
<dbReference type="InterPro" id="IPR036186">
    <property type="entry name" value="Serpin_sf"/>
</dbReference>
<protein>
    <recommendedName>
        <fullName evidence="4">Serpin domain-containing protein</fullName>
    </recommendedName>
</protein>
<evidence type="ECO:0000256" key="1">
    <source>
        <dbReference type="ARBA" id="ARBA00009500"/>
    </source>
</evidence>
<dbReference type="Gene3D" id="2.30.39.10">
    <property type="entry name" value="Alpha-1-antitrypsin, domain 1"/>
    <property type="match status" value="1"/>
</dbReference>
<dbReference type="VEuPathDB" id="VectorBase:BGLAX_051786"/>
<dbReference type="InterPro" id="IPR023796">
    <property type="entry name" value="Serpin_dom"/>
</dbReference>
<accession>A0A2C9LU03</accession>
<dbReference type="PANTHER" id="PTHR11461:SF211">
    <property type="entry name" value="GH10112P-RELATED"/>
    <property type="match status" value="1"/>
</dbReference>
<organism evidence="5 6">
    <name type="scientific">Biomphalaria glabrata</name>
    <name type="common">Bloodfluke planorb</name>
    <name type="synonym">Freshwater snail</name>
    <dbReference type="NCBI Taxonomy" id="6526"/>
    <lineage>
        <taxon>Eukaryota</taxon>
        <taxon>Metazoa</taxon>
        <taxon>Spiralia</taxon>
        <taxon>Lophotrochozoa</taxon>
        <taxon>Mollusca</taxon>
        <taxon>Gastropoda</taxon>
        <taxon>Heterobranchia</taxon>
        <taxon>Euthyneura</taxon>
        <taxon>Panpulmonata</taxon>
        <taxon>Hygrophila</taxon>
        <taxon>Lymnaeoidea</taxon>
        <taxon>Planorbidae</taxon>
        <taxon>Biomphalaria</taxon>
    </lineage>
</organism>
<dbReference type="InterPro" id="IPR042185">
    <property type="entry name" value="Serpin_sf_2"/>
</dbReference>
<dbReference type="InterPro" id="IPR042178">
    <property type="entry name" value="Serpin_sf_1"/>
</dbReference>
<dbReference type="Proteomes" id="UP000076420">
    <property type="component" value="Unassembled WGS sequence"/>
</dbReference>
<dbReference type="InterPro" id="IPR023795">
    <property type="entry name" value="Serpin_CS"/>
</dbReference>
<evidence type="ECO:0000313" key="5">
    <source>
        <dbReference type="EnsemblMetazoa" id="BGLB034911-PA"/>
    </source>
</evidence>
<dbReference type="InterPro" id="IPR000215">
    <property type="entry name" value="Serpin_fam"/>
</dbReference>
<dbReference type="CDD" id="cd19602">
    <property type="entry name" value="serpin_mollusks"/>
    <property type="match status" value="1"/>
</dbReference>
<dbReference type="EnsemblMetazoa" id="BGLB034911-RA">
    <property type="protein sequence ID" value="BGLB034911-PA"/>
    <property type="gene ID" value="BGLB034911"/>
</dbReference>
<dbReference type="SMART" id="SM00093">
    <property type="entry name" value="SERPIN"/>
    <property type="match status" value="1"/>
</dbReference>
<dbReference type="Pfam" id="PF00079">
    <property type="entry name" value="Serpin"/>
    <property type="match status" value="1"/>
</dbReference>
<dbReference type="VEuPathDB" id="VectorBase:BGLB034911"/>
<keyword evidence="3" id="KW-0732">Signal</keyword>
<dbReference type="KEGG" id="bgt:106069036"/>
<comment type="similarity">
    <text evidence="1 2">Belongs to the serpin family.</text>
</comment>
<dbReference type="SUPFAM" id="SSF56574">
    <property type="entry name" value="Serpins"/>
    <property type="match status" value="1"/>
</dbReference>
<dbReference type="Gene3D" id="3.30.497.10">
    <property type="entry name" value="Antithrombin, subunit I, domain 2"/>
    <property type="match status" value="1"/>
</dbReference>
<sequence>MLYWAMVLLIGQLASTDVQEQLSLSAASSSFSQNLYQKLSAKESTIVYSPFSIHLALTMMLLGAREDTATEMETTLGISSLGDSVHTVYKELIQQLTYVNRIKIHIGNSLYVSSDYQISPKFIEDSTNDYSAKTSSIDFSANGGAETLINDYIAAQTENRIQHFLQTETQSRDTILVLVNTVLFRGAWQNVFSRSSTKKQDFKQASGAVIQVNMMHNTEKNILFKRDVAHGVDVVVLPFQGKRFCLYIVLPHKLDGITDLEYLLAQPSKVEGLFSGLSLHLVDLAIPKFRTETALTLKTPLQEMGMVKAFSRLEANFTGLSHNENLRNSYFITAQVHIGQVLHRAVIDLQEMGNMASTTSFVAVVGEGKDQLYKPKTASFIADHPFVYFLRDNVTGQILFQGKFSG</sequence>
<dbReference type="PROSITE" id="PS00284">
    <property type="entry name" value="SERPIN"/>
    <property type="match status" value="1"/>
</dbReference>
<dbReference type="OrthoDB" id="671595at2759"/>
<evidence type="ECO:0000259" key="4">
    <source>
        <dbReference type="SMART" id="SM00093"/>
    </source>
</evidence>
<feature type="chain" id="PRO_5012203470" description="Serpin domain-containing protein" evidence="3">
    <location>
        <begin position="17"/>
        <end position="406"/>
    </location>
</feature>
<evidence type="ECO:0000313" key="6">
    <source>
        <dbReference type="Proteomes" id="UP000076420"/>
    </source>
</evidence>
<dbReference type="PANTHER" id="PTHR11461">
    <property type="entry name" value="SERINE PROTEASE INHIBITOR, SERPIN"/>
    <property type="match status" value="1"/>
</dbReference>
<dbReference type="GO" id="GO:0005615">
    <property type="term" value="C:extracellular space"/>
    <property type="evidence" value="ECO:0007669"/>
    <property type="project" value="InterPro"/>
</dbReference>
<evidence type="ECO:0000256" key="2">
    <source>
        <dbReference type="RuleBase" id="RU000411"/>
    </source>
</evidence>
<dbReference type="AlphaFoldDB" id="A0A2C9LU03"/>